<evidence type="ECO:0000256" key="2">
    <source>
        <dbReference type="SAM" id="Phobius"/>
    </source>
</evidence>
<feature type="region of interest" description="Disordered" evidence="1">
    <location>
        <begin position="151"/>
        <end position="187"/>
    </location>
</feature>
<comment type="caution">
    <text evidence="3">The sequence shown here is derived from an EMBL/GenBank/DDBJ whole genome shotgun (WGS) entry which is preliminary data.</text>
</comment>
<feature type="transmembrane region" description="Helical" evidence="2">
    <location>
        <begin position="104"/>
        <end position="132"/>
    </location>
</feature>
<dbReference type="RefSeq" id="WP_305027320.1">
    <property type="nucleotide sequence ID" value="NZ_JAUQTA010000001.1"/>
</dbReference>
<proteinExistence type="predicted"/>
<keyword evidence="2" id="KW-0472">Membrane</keyword>
<keyword evidence="4" id="KW-1185">Reference proteome</keyword>
<keyword evidence="2" id="KW-0812">Transmembrane</keyword>
<feature type="compositionally biased region" description="Pro residues" evidence="1">
    <location>
        <begin position="155"/>
        <end position="175"/>
    </location>
</feature>
<feature type="transmembrane region" description="Helical" evidence="2">
    <location>
        <begin position="322"/>
        <end position="347"/>
    </location>
</feature>
<feature type="transmembrane region" description="Helical" evidence="2">
    <location>
        <begin position="221"/>
        <end position="247"/>
    </location>
</feature>
<sequence>MSEKSTAARPPQVTVAGWVTILSSAFLVAGMFDAVIRLRSIESQERIKESLSEPPFDGLGMGVDGVQQVLHTVFVVAGGLGAAACVLGWFVLQRHKQSRLALSIVAVPLFVSGLFSGSVAASLVAVSAMLLWSGPARDWFAGRPVRQPTFLLQPPRSPGGAQPPVPPVPPAPPAPSSRVEAPHLPPVPPGVASDVPPPYAGYGLARGSAAYAPVEGRPPALLAAAVLTWIGTSVVLAVLAFAVHTVLTDDTVVREAIAKAKEWQPEAGATATVAQVRVAAVVGCAVFGLWALGAAVLAVLVMRRVAWARSVLVVSSIASGMLSSFGIAAIFPVVTAVAGLVTAYLLLRPEVARWVSRH</sequence>
<dbReference type="Proteomes" id="UP001233314">
    <property type="component" value="Unassembled WGS sequence"/>
</dbReference>
<evidence type="ECO:0000313" key="3">
    <source>
        <dbReference type="EMBL" id="MDO7867940.1"/>
    </source>
</evidence>
<evidence type="ECO:0000313" key="4">
    <source>
        <dbReference type="Proteomes" id="UP001233314"/>
    </source>
</evidence>
<reference evidence="3 4" key="1">
    <citation type="submission" date="2023-07" db="EMBL/GenBank/DDBJ databases">
        <title>Nocardioides sp. nov WY-20 isolated from soil.</title>
        <authorList>
            <person name="Liu B."/>
            <person name="Wan Y."/>
        </authorList>
    </citation>
    <scope>NUCLEOTIDE SEQUENCE [LARGE SCALE GENOMIC DNA]</scope>
    <source>
        <strain evidence="3 4">WY-20</strain>
    </source>
</reference>
<gene>
    <name evidence="3" type="ORF">Q5722_06115</name>
</gene>
<organism evidence="3 4">
    <name type="scientific">Nocardioides jiangxiensis</name>
    <dbReference type="NCBI Taxonomy" id="3064524"/>
    <lineage>
        <taxon>Bacteria</taxon>
        <taxon>Bacillati</taxon>
        <taxon>Actinomycetota</taxon>
        <taxon>Actinomycetes</taxon>
        <taxon>Propionibacteriales</taxon>
        <taxon>Nocardioidaceae</taxon>
        <taxon>Nocardioides</taxon>
    </lineage>
</organism>
<feature type="transmembrane region" description="Helical" evidence="2">
    <location>
        <begin position="69"/>
        <end position="92"/>
    </location>
</feature>
<protein>
    <submittedName>
        <fullName evidence="3">Uncharacterized protein</fullName>
    </submittedName>
</protein>
<evidence type="ECO:0000256" key="1">
    <source>
        <dbReference type="SAM" id="MobiDB-lite"/>
    </source>
</evidence>
<name>A0ABT9AZQ4_9ACTN</name>
<keyword evidence="2" id="KW-1133">Transmembrane helix</keyword>
<feature type="transmembrane region" description="Helical" evidence="2">
    <location>
        <begin position="12"/>
        <end position="32"/>
    </location>
</feature>
<accession>A0ABT9AZQ4</accession>
<feature type="transmembrane region" description="Helical" evidence="2">
    <location>
        <begin position="278"/>
        <end position="302"/>
    </location>
</feature>
<dbReference type="EMBL" id="JAUQTA010000001">
    <property type="protein sequence ID" value="MDO7867940.1"/>
    <property type="molecule type" value="Genomic_DNA"/>
</dbReference>